<evidence type="ECO:0000313" key="17">
    <source>
        <dbReference type="Proteomes" id="UP000837857"/>
    </source>
</evidence>
<keyword evidence="5" id="KW-0479">Metal-binding</keyword>
<evidence type="ECO:0000256" key="4">
    <source>
        <dbReference type="ARBA" id="ARBA00014394"/>
    </source>
</evidence>
<dbReference type="Gene3D" id="2.170.150.20">
    <property type="entry name" value="Peptide methionine sulfoxide reductase"/>
    <property type="match status" value="1"/>
</dbReference>
<organism evidence="16 17">
    <name type="scientific">Iphiclides podalirius</name>
    <name type="common">scarce swallowtail</name>
    <dbReference type="NCBI Taxonomy" id="110791"/>
    <lineage>
        <taxon>Eukaryota</taxon>
        <taxon>Metazoa</taxon>
        <taxon>Ecdysozoa</taxon>
        <taxon>Arthropoda</taxon>
        <taxon>Hexapoda</taxon>
        <taxon>Insecta</taxon>
        <taxon>Pterygota</taxon>
        <taxon>Neoptera</taxon>
        <taxon>Endopterygota</taxon>
        <taxon>Lepidoptera</taxon>
        <taxon>Glossata</taxon>
        <taxon>Ditrysia</taxon>
        <taxon>Papilionoidea</taxon>
        <taxon>Papilionidae</taxon>
        <taxon>Papilioninae</taxon>
        <taxon>Iphiclides</taxon>
    </lineage>
</organism>
<dbReference type="InterPro" id="IPR046336">
    <property type="entry name" value="Lon_prtase_N_sf"/>
</dbReference>
<comment type="subcellular location">
    <subcellularLocation>
        <location evidence="1">Nucleus</location>
    </subcellularLocation>
</comment>
<dbReference type="Gene3D" id="2.30.130.40">
    <property type="entry name" value="LON domain-like"/>
    <property type="match status" value="1"/>
</dbReference>
<dbReference type="InterPro" id="IPR004910">
    <property type="entry name" value="Yippee/Mis18/Cereblon"/>
</dbReference>
<evidence type="ECO:0000256" key="6">
    <source>
        <dbReference type="ARBA" id="ARBA00022786"/>
    </source>
</evidence>
<feature type="compositionally biased region" description="Acidic residues" evidence="13">
    <location>
        <begin position="1"/>
        <end position="13"/>
    </location>
</feature>
<feature type="domain" description="Lon N-terminal" evidence="14">
    <location>
        <begin position="68"/>
        <end position="279"/>
    </location>
</feature>
<evidence type="ECO:0000256" key="3">
    <source>
        <dbReference type="ARBA" id="ARBA00005293"/>
    </source>
</evidence>
<name>A0ABN8IEA7_9NEOP</name>
<evidence type="ECO:0000256" key="13">
    <source>
        <dbReference type="SAM" id="MobiDB-lite"/>
    </source>
</evidence>
<comment type="similarity">
    <text evidence="3">Belongs to the CRBN family.</text>
</comment>
<accession>A0ABN8IEA7</accession>
<gene>
    <name evidence="16" type="ORF">IPOD504_LOCUS9281</name>
</gene>
<dbReference type="Pfam" id="PF03226">
    <property type="entry name" value="Yippee-Mis18"/>
    <property type="match status" value="1"/>
</dbReference>
<dbReference type="Pfam" id="PF02190">
    <property type="entry name" value="LON_substr_bdg"/>
    <property type="match status" value="1"/>
</dbReference>
<evidence type="ECO:0000256" key="11">
    <source>
        <dbReference type="ARBA" id="ARBA00046075"/>
    </source>
</evidence>
<keyword evidence="9" id="KW-0539">Nucleus</keyword>
<evidence type="ECO:0000259" key="14">
    <source>
        <dbReference type="PROSITE" id="PS51787"/>
    </source>
</evidence>
<dbReference type="PROSITE" id="PS51788">
    <property type="entry name" value="CULT"/>
    <property type="match status" value="1"/>
</dbReference>
<evidence type="ECO:0000256" key="1">
    <source>
        <dbReference type="ARBA" id="ARBA00004123"/>
    </source>
</evidence>
<dbReference type="Proteomes" id="UP000837857">
    <property type="component" value="Chromosome 22"/>
</dbReference>
<sequence length="394" mass="44237">MDDNPSEGEDDQNEISSGAGGDVDFEEGSDEEEIQFDKSLAATHSYMGPGLVAVRRRSVLEAGWRGRVPVTAHTGAIFPGETVPLLFSSLHDAEMVSRLIAQDKLFGLLFPDESGTMVSGYGVLCEVFETRVSERETAGAEGAALTFKARATHRFRLVERAQPMHAFARMRPAEVRVLPEAARERPAPRPPRPLRQLRAALTPWPLFLHDLFGYERVRDLLRDHFHFIPPERLPDDPVSLSFWVASNLALSARDRLALFKVDDALLRLHMALRFIARKSVLCCAACMSEVARREHILAMSSEGVHANFTNLGGYMHDVVTVSRASNTRLSGRPSADYSWFPGYAWTIAVCRSCATHLGWRFDAIKRNLRPLRFFGLCRNYMQPRADDDDEPDRL</sequence>
<comment type="function">
    <text evidence="11">Substrate recognition component of a DCX (DDB1-CUL4-X-box) E3 protein ligase complex that mediates the ubiquitination and subsequent proteasomal degradation of target proteins. Has an essential role in mediating growth by negatively regulating insulin signaling. It also has a role in maintaining presynaptic function in the neuromuscular junction synapses of third-instar larvae.</text>
</comment>
<dbReference type="Gene3D" id="1.20.58.1480">
    <property type="match status" value="1"/>
</dbReference>
<feature type="domain" description="CULT" evidence="15">
    <location>
        <begin position="278"/>
        <end position="385"/>
    </location>
</feature>
<keyword evidence="17" id="KW-1185">Reference proteome</keyword>
<dbReference type="SUPFAM" id="SSF88697">
    <property type="entry name" value="PUA domain-like"/>
    <property type="match status" value="1"/>
</dbReference>
<evidence type="ECO:0000259" key="15">
    <source>
        <dbReference type="PROSITE" id="PS51788"/>
    </source>
</evidence>
<evidence type="ECO:0000256" key="5">
    <source>
        <dbReference type="ARBA" id="ARBA00022723"/>
    </source>
</evidence>
<comment type="pathway">
    <text evidence="2">Protein modification; protein ubiquitination.</text>
</comment>
<evidence type="ECO:0000256" key="8">
    <source>
        <dbReference type="ARBA" id="ARBA00022843"/>
    </source>
</evidence>
<dbReference type="SMART" id="SM00464">
    <property type="entry name" value="LON"/>
    <property type="match status" value="1"/>
</dbReference>
<evidence type="ECO:0000256" key="7">
    <source>
        <dbReference type="ARBA" id="ARBA00022833"/>
    </source>
</evidence>
<evidence type="ECO:0000256" key="10">
    <source>
        <dbReference type="ARBA" id="ARBA00030079"/>
    </source>
</evidence>
<evidence type="ECO:0000313" key="16">
    <source>
        <dbReference type="EMBL" id="CAH2056000.1"/>
    </source>
</evidence>
<keyword evidence="8" id="KW-0832">Ubl conjugation</keyword>
<feature type="non-terminal residue" evidence="16">
    <location>
        <position position="1"/>
    </location>
</feature>
<evidence type="ECO:0000256" key="12">
    <source>
        <dbReference type="ARBA" id="ARBA00046796"/>
    </source>
</evidence>
<evidence type="ECO:0000256" key="2">
    <source>
        <dbReference type="ARBA" id="ARBA00004906"/>
    </source>
</evidence>
<proteinExistence type="inferred from homology"/>
<feature type="region of interest" description="Disordered" evidence="13">
    <location>
        <begin position="1"/>
        <end position="31"/>
    </location>
</feature>
<evidence type="ECO:0000256" key="9">
    <source>
        <dbReference type="ARBA" id="ARBA00023242"/>
    </source>
</evidence>
<keyword evidence="6" id="KW-0833">Ubl conjugation pathway</keyword>
<protein>
    <recommendedName>
        <fullName evidence="4">Protein cereblon</fullName>
    </recommendedName>
    <alternativeName>
        <fullName evidence="10">Protein ohgata</fullName>
    </alternativeName>
</protein>
<keyword evidence="7" id="KW-0862">Zinc</keyword>
<dbReference type="InterPro" id="IPR034750">
    <property type="entry name" value="CULT"/>
</dbReference>
<dbReference type="PROSITE" id="PS51787">
    <property type="entry name" value="LON_N"/>
    <property type="match status" value="1"/>
</dbReference>
<comment type="subunit">
    <text evidence="12">Likely a component of a DCX (DDB1-CUL4-X-box) protein ligase complex. May interact with pic/DDB1.</text>
</comment>
<dbReference type="InterPro" id="IPR003111">
    <property type="entry name" value="Lon_prtase_N"/>
</dbReference>
<dbReference type="CDD" id="cd15777">
    <property type="entry name" value="CRBN_C_like"/>
    <property type="match status" value="1"/>
</dbReference>
<dbReference type="EMBL" id="OW152834">
    <property type="protein sequence ID" value="CAH2056000.1"/>
    <property type="molecule type" value="Genomic_DNA"/>
</dbReference>
<dbReference type="InterPro" id="IPR015947">
    <property type="entry name" value="PUA-like_sf"/>
</dbReference>
<reference evidence="16" key="1">
    <citation type="submission" date="2022-03" db="EMBL/GenBank/DDBJ databases">
        <authorList>
            <person name="Martin H S."/>
        </authorList>
    </citation>
    <scope>NUCLEOTIDE SEQUENCE</scope>
</reference>